<protein>
    <submittedName>
        <fullName evidence="2">Uncharacterized protein</fullName>
    </submittedName>
</protein>
<reference evidence="3" key="1">
    <citation type="submission" date="2013-06" db="EMBL/GenBank/DDBJ databases">
        <authorList>
            <person name="Zhao Q."/>
        </authorList>
    </citation>
    <scope>NUCLEOTIDE SEQUENCE</scope>
    <source>
        <strain evidence="3">cv. W1943</strain>
    </source>
</reference>
<reference evidence="2" key="2">
    <citation type="submission" date="2015-06" db="UniProtKB">
        <authorList>
            <consortium name="EnsemblPlants"/>
        </authorList>
    </citation>
    <scope>IDENTIFICATION</scope>
</reference>
<sequence>MAESLGLKRDGSLRGQNKPNTLLGLLPTHRPNNCPGRFLPNRHLLPVPVPRSPIIPPLTPRRNSPPLPVAAAAACRSWFGGFGDLTD</sequence>
<evidence type="ECO:0000256" key="1">
    <source>
        <dbReference type="SAM" id="MobiDB-lite"/>
    </source>
</evidence>
<dbReference type="EnsemblPlants" id="ORUFI01G03560.1">
    <property type="protein sequence ID" value="ORUFI01G03560.1"/>
    <property type="gene ID" value="ORUFI01G03560"/>
</dbReference>
<dbReference type="Gramene" id="ORUFI01G03560.1">
    <property type="protein sequence ID" value="ORUFI01G03560.1"/>
    <property type="gene ID" value="ORUFI01G03560"/>
</dbReference>
<evidence type="ECO:0000313" key="2">
    <source>
        <dbReference type="EnsemblPlants" id="ORUFI01G03560.1"/>
    </source>
</evidence>
<name>A0A0E0MRG1_ORYRU</name>
<organism evidence="2 3">
    <name type="scientific">Oryza rufipogon</name>
    <name type="common">Brownbeard rice</name>
    <name type="synonym">Asian wild rice</name>
    <dbReference type="NCBI Taxonomy" id="4529"/>
    <lineage>
        <taxon>Eukaryota</taxon>
        <taxon>Viridiplantae</taxon>
        <taxon>Streptophyta</taxon>
        <taxon>Embryophyta</taxon>
        <taxon>Tracheophyta</taxon>
        <taxon>Spermatophyta</taxon>
        <taxon>Magnoliopsida</taxon>
        <taxon>Liliopsida</taxon>
        <taxon>Poales</taxon>
        <taxon>Poaceae</taxon>
        <taxon>BOP clade</taxon>
        <taxon>Oryzoideae</taxon>
        <taxon>Oryzeae</taxon>
        <taxon>Oryzinae</taxon>
        <taxon>Oryza</taxon>
    </lineage>
</organism>
<proteinExistence type="predicted"/>
<dbReference type="AlphaFoldDB" id="A0A0E0MRG1"/>
<keyword evidence="3" id="KW-1185">Reference proteome</keyword>
<dbReference type="HOGENOM" id="CLU_2487317_0_0_1"/>
<evidence type="ECO:0000313" key="3">
    <source>
        <dbReference type="Proteomes" id="UP000008022"/>
    </source>
</evidence>
<accession>A0A0E0MRG1</accession>
<feature type="compositionally biased region" description="Basic and acidic residues" evidence="1">
    <location>
        <begin position="1"/>
        <end position="12"/>
    </location>
</feature>
<feature type="region of interest" description="Disordered" evidence="1">
    <location>
        <begin position="1"/>
        <end position="28"/>
    </location>
</feature>
<dbReference type="Proteomes" id="UP000008022">
    <property type="component" value="Unassembled WGS sequence"/>
</dbReference>